<comment type="caution">
    <text evidence="2">The sequence shown here is derived from an EMBL/GenBank/DDBJ whole genome shotgun (WGS) entry which is preliminary data.</text>
</comment>
<gene>
    <name evidence="2" type="ORF">H5P27_12590</name>
</gene>
<keyword evidence="3" id="KW-1185">Reference proteome</keyword>
<dbReference type="Proteomes" id="UP000526501">
    <property type="component" value="Unassembled WGS sequence"/>
</dbReference>
<dbReference type="InterPro" id="IPR052340">
    <property type="entry name" value="RNase_Y/CdgJ"/>
</dbReference>
<dbReference type="PANTHER" id="PTHR33525:SF3">
    <property type="entry name" value="RIBONUCLEASE Y"/>
    <property type="match status" value="1"/>
</dbReference>
<evidence type="ECO:0000313" key="2">
    <source>
        <dbReference type="EMBL" id="MBC2606882.1"/>
    </source>
</evidence>
<name>A0A7X1B751_9BACT</name>
<protein>
    <submittedName>
        <fullName evidence="2">HDOD domain-containing protein</fullName>
    </submittedName>
</protein>
<proteinExistence type="predicted"/>
<dbReference type="Pfam" id="PF08668">
    <property type="entry name" value="HDOD"/>
    <property type="match status" value="1"/>
</dbReference>
<evidence type="ECO:0000313" key="3">
    <source>
        <dbReference type="Proteomes" id="UP000526501"/>
    </source>
</evidence>
<sequence>MDPVNPTLDDLQKRFETLYPAARIGKSLRAIVAEGSVNPDEIVPLVRLEPLLTARILREANLLPDRKPEGYTSLEEALTALGFQRMYDLLGLYSYPRGSEDRVFPTDLWKRSITCAICMEILADKHNLDQHQAYAIGLIHSLAEAVVSKDDEEIESAPEFDHINNRLQMYNRSGLCYSMLKEWGLPTSLIDPIRFQYSPLDCKTTGKLACLLNLSKWITGVIREVDEVPDQALGPDLLVLNLLGEGEQTLWNIVTDVSDALHQADSIIQGDYTAC</sequence>
<evidence type="ECO:0000259" key="1">
    <source>
        <dbReference type="PROSITE" id="PS51833"/>
    </source>
</evidence>
<dbReference type="RefSeq" id="WP_185660752.1">
    <property type="nucleotide sequence ID" value="NZ_CAWPOO010000012.1"/>
</dbReference>
<reference evidence="2 3" key="1">
    <citation type="submission" date="2020-07" db="EMBL/GenBank/DDBJ databases">
        <authorList>
            <person name="Feng X."/>
        </authorList>
    </citation>
    <scope>NUCLEOTIDE SEQUENCE [LARGE SCALE GENOMIC DNA]</scope>
    <source>
        <strain evidence="2 3">JCM23202</strain>
    </source>
</reference>
<dbReference type="PROSITE" id="PS51833">
    <property type="entry name" value="HDOD"/>
    <property type="match status" value="1"/>
</dbReference>
<dbReference type="Gene3D" id="1.10.3210.10">
    <property type="entry name" value="Hypothetical protein af1432"/>
    <property type="match status" value="1"/>
</dbReference>
<dbReference type="SUPFAM" id="SSF109604">
    <property type="entry name" value="HD-domain/PDEase-like"/>
    <property type="match status" value="1"/>
</dbReference>
<accession>A0A7X1B751</accession>
<feature type="domain" description="HDOD" evidence="1">
    <location>
        <begin position="18"/>
        <end position="199"/>
    </location>
</feature>
<dbReference type="PANTHER" id="PTHR33525">
    <property type="match status" value="1"/>
</dbReference>
<dbReference type="InterPro" id="IPR013976">
    <property type="entry name" value="HDOD"/>
</dbReference>
<dbReference type="AlphaFoldDB" id="A0A7X1B751"/>
<organism evidence="2 3">
    <name type="scientific">Pelagicoccus albus</name>
    <dbReference type="NCBI Taxonomy" id="415222"/>
    <lineage>
        <taxon>Bacteria</taxon>
        <taxon>Pseudomonadati</taxon>
        <taxon>Verrucomicrobiota</taxon>
        <taxon>Opitutia</taxon>
        <taxon>Puniceicoccales</taxon>
        <taxon>Pelagicoccaceae</taxon>
        <taxon>Pelagicoccus</taxon>
    </lineage>
</organism>
<dbReference type="EMBL" id="JACHVC010000012">
    <property type="protein sequence ID" value="MBC2606882.1"/>
    <property type="molecule type" value="Genomic_DNA"/>
</dbReference>